<dbReference type="PRINTS" id="PR01099">
    <property type="entry name" value="HYETHTZKNASE"/>
</dbReference>
<evidence type="ECO:0000256" key="8">
    <source>
        <dbReference type="ARBA" id="ARBA00022840"/>
    </source>
</evidence>
<comment type="catalytic activity">
    <reaction evidence="1 11">
        <text>5-(2-hydroxyethyl)-4-methylthiazole + ATP = 4-methyl-5-(2-phosphooxyethyl)-thiazole + ADP + H(+)</text>
        <dbReference type="Rhea" id="RHEA:24212"/>
        <dbReference type="ChEBI" id="CHEBI:15378"/>
        <dbReference type="ChEBI" id="CHEBI:17957"/>
        <dbReference type="ChEBI" id="CHEBI:30616"/>
        <dbReference type="ChEBI" id="CHEBI:58296"/>
        <dbReference type="ChEBI" id="CHEBI:456216"/>
        <dbReference type="EC" id="2.7.1.50"/>
    </reaction>
</comment>
<comment type="pathway">
    <text evidence="3 11">Cofactor biosynthesis; thiamine diphosphate biosynthesis; 4-methyl-5-(2-phosphoethyl)-thiazole from 5-(2-hydroxyethyl)-4-methylthiazole: step 1/1.</text>
</comment>
<evidence type="ECO:0000256" key="9">
    <source>
        <dbReference type="ARBA" id="ARBA00022842"/>
    </source>
</evidence>
<keyword evidence="6 11" id="KW-0547">Nucleotide-binding</keyword>
<dbReference type="SUPFAM" id="SSF53613">
    <property type="entry name" value="Ribokinase-like"/>
    <property type="match status" value="1"/>
</dbReference>
<keyword evidence="4 11" id="KW-0808">Transferase</keyword>
<feature type="binding site" evidence="11">
    <location>
        <position position="117"/>
    </location>
    <ligand>
        <name>ATP</name>
        <dbReference type="ChEBI" id="CHEBI:30616"/>
    </ligand>
</feature>
<name>A0AAE3J9X5_9FIRM</name>
<dbReference type="Pfam" id="PF02110">
    <property type="entry name" value="HK"/>
    <property type="match status" value="1"/>
</dbReference>
<dbReference type="EMBL" id="JAJEQM010000017">
    <property type="protein sequence ID" value="MCC2211388.1"/>
    <property type="molecule type" value="Genomic_DNA"/>
</dbReference>
<proteinExistence type="inferred from homology"/>
<keyword evidence="8 11" id="KW-0067">ATP-binding</keyword>
<dbReference type="HAMAP" id="MF_00228">
    <property type="entry name" value="Thz_kinase"/>
    <property type="match status" value="1"/>
</dbReference>
<reference evidence="12 13" key="1">
    <citation type="submission" date="2021-10" db="EMBL/GenBank/DDBJ databases">
        <title>Anaerobic single-cell dispensing facilitates the cultivation of human gut bacteria.</title>
        <authorList>
            <person name="Afrizal A."/>
        </authorList>
    </citation>
    <scope>NUCLEOTIDE SEQUENCE [LARGE SCALE GENOMIC DNA]</scope>
    <source>
        <strain evidence="12 13">CLA-AA-H232</strain>
    </source>
</reference>
<evidence type="ECO:0000256" key="7">
    <source>
        <dbReference type="ARBA" id="ARBA00022777"/>
    </source>
</evidence>
<dbReference type="Gene3D" id="3.40.1190.20">
    <property type="match status" value="1"/>
</dbReference>
<evidence type="ECO:0000256" key="5">
    <source>
        <dbReference type="ARBA" id="ARBA00022723"/>
    </source>
</evidence>
<keyword evidence="10 11" id="KW-0784">Thiamine biosynthesis</keyword>
<comment type="caution">
    <text evidence="12">The sequence shown here is derived from an EMBL/GenBank/DDBJ whole genome shotgun (WGS) entry which is preliminary data.</text>
</comment>
<dbReference type="AlphaFoldDB" id="A0AAE3J9X5"/>
<evidence type="ECO:0000256" key="10">
    <source>
        <dbReference type="ARBA" id="ARBA00022977"/>
    </source>
</evidence>
<dbReference type="EC" id="2.7.1.50" evidence="11"/>
<dbReference type="PIRSF" id="PIRSF000513">
    <property type="entry name" value="Thz_kinase"/>
    <property type="match status" value="1"/>
</dbReference>
<dbReference type="RefSeq" id="WP_308456939.1">
    <property type="nucleotide sequence ID" value="NZ_JAJEQM010000017.1"/>
</dbReference>
<evidence type="ECO:0000313" key="13">
    <source>
        <dbReference type="Proteomes" id="UP001198242"/>
    </source>
</evidence>
<dbReference type="InterPro" id="IPR029056">
    <property type="entry name" value="Ribokinase-like"/>
</dbReference>
<comment type="function">
    <text evidence="11">Catalyzes the phosphorylation of the hydroxyl group of 4-methyl-5-beta-hydroxyethylthiazole (THZ).</text>
</comment>
<evidence type="ECO:0000256" key="3">
    <source>
        <dbReference type="ARBA" id="ARBA00004868"/>
    </source>
</evidence>
<evidence type="ECO:0000256" key="2">
    <source>
        <dbReference type="ARBA" id="ARBA00001946"/>
    </source>
</evidence>
<dbReference type="GO" id="GO:0005524">
    <property type="term" value="F:ATP binding"/>
    <property type="evidence" value="ECO:0007669"/>
    <property type="project" value="UniProtKB-UniRule"/>
</dbReference>
<keyword evidence="13" id="KW-1185">Reference proteome</keyword>
<keyword evidence="7 11" id="KW-0418">Kinase</keyword>
<dbReference type="GO" id="GO:0009228">
    <property type="term" value="P:thiamine biosynthetic process"/>
    <property type="evidence" value="ECO:0007669"/>
    <property type="project" value="UniProtKB-KW"/>
</dbReference>
<evidence type="ECO:0000256" key="4">
    <source>
        <dbReference type="ARBA" id="ARBA00022679"/>
    </source>
</evidence>
<dbReference type="NCBIfam" id="NF006830">
    <property type="entry name" value="PRK09355.1"/>
    <property type="match status" value="1"/>
</dbReference>
<sequence length="261" mass="27859">MIKDIIQNVYSKHPLVHNITNYVAATDCANITLTIGASPIMADEPKEVGEVTQISDGLVLNCGTISESRLNSMLISGKTAKSREIPIVLDPVGVGISKFRTSAVHKIITEVKPDIIRLNASELKSICLNIKNMSGVDAVNIDSLDDTVELAKKLSLKTNAIIGVSGISDIVTDGKNTAVISGGHAMMKKITGSGCMLSSVIGAFAAANPNNLFYAVSVAFGLYASCGRNAYKENIGIATYKNNFFDEMTNPDLEGIEIEYR</sequence>
<accession>A0AAE3J9X5</accession>
<organism evidence="12 13">
    <name type="scientific">Hominilimicola fabiformis</name>
    <dbReference type="NCBI Taxonomy" id="2885356"/>
    <lineage>
        <taxon>Bacteria</taxon>
        <taxon>Bacillati</taxon>
        <taxon>Bacillota</taxon>
        <taxon>Clostridia</taxon>
        <taxon>Eubacteriales</taxon>
        <taxon>Oscillospiraceae</taxon>
        <taxon>Hominilimicola</taxon>
    </lineage>
</organism>
<feature type="binding site" evidence="11">
    <location>
        <position position="41"/>
    </location>
    <ligand>
        <name>substrate</name>
    </ligand>
</feature>
<dbReference type="CDD" id="cd01170">
    <property type="entry name" value="THZ_kinase"/>
    <property type="match status" value="1"/>
</dbReference>
<evidence type="ECO:0000256" key="11">
    <source>
        <dbReference type="HAMAP-Rule" id="MF_00228"/>
    </source>
</evidence>
<dbReference type="GO" id="GO:0009229">
    <property type="term" value="P:thiamine diphosphate biosynthetic process"/>
    <property type="evidence" value="ECO:0007669"/>
    <property type="project" value="UniProtKB-UniRule"/>
</dbReference>
<dbReference type="Proteomes" id="UP001198242">
    <property type="component" value="Unassembled WGS sequence"/>
</dbReference>
<dbReference type="GO" id="GO:0004417">
    <property type="term" value="F:hydroxyethylthiazole kinase activity"/>
    <property type="evidence" value="ECO:0007669"/>
    <property type="project" value="UniProtKB-UniRule"/>
</dbReference>
<feature type="binding site" evidence="11">
    <location>
        <position position="192"/>
    </location>
    <ligand>
        <name>substrate</name>
    </ligand>
</feature>
<keyword evidence="5 11" id="KW-0479">Metal-binding</keyword>
<comment type="cofactor">
    <cofactor evidence="2 11">
        <name>Mg(2+)</name>
        <dbReference type="ChEBI" id="CHEBI:18420"/>
    </cofactor>
</comment>
<evidence type="ECO:0000256" key="1">
    <source>
        <dbReference type="ARBA" id="ARBA00001771"/>
    </source>
</evidence>
<dbReference type="GO" id="GO:0000287">
    <property type="term" value="F:magnesium ion binding"/>
    <property type="evidence" value="ECO:0007669"/>
    <property type="project" value="UniProtKB-UniRule"/>
</dbReference>
<dbReference type="InterPro" id="IPR000417">
    <property type="entry name" value="Hyethyz_kinase"/>
</dbReference>
<gene>
    <name evidence="11 12" type="primary">thiM</name>
    <name evidence="12" type="ORF">LKE05_11390</name>
</gene>
<comment type="similarity">
    <text evidence="11">Belongs to the Thz kinase family.</text>
</comment>
<evidence type="ECO:0000313" key="12">
    <source>
        <dbReference type="EMBL" id="MCC2211388.1"/>
    </source>
</evidence>
<evidence type="ECO:0000256" key="6">
    <source>
        <dbReference type="ARBA" id="ARBA00022741"/>
    </source>
</evidence>
<keyword evidence="9 11" id="KW-0460">Magnesium</keyword>
<protein>
    <recommendedName>
        <fullName evidence="11">Hydroxyethylthiazole kinase</fullName>
        <ecNumber evidence="11">2.7.1.50</ecNumber>
    </recommendedName>
    <alternativeName>
        <fullName evidence="11">4-methyl-5-beta-hydroxyethylthiazole kinase</fullName>
        <shortName evidence="11">TH kinase</shortName>
        <shortName evidence="11">Thz kinase</shortName>
    </alternativeName>
</protein>
<feature type="binding site" evidence="11">
    <location>
        <position position="165"/>
    </location>
    <ligand>
        <name>ATP</name>
        <dbReference type="ChEBI" id="CHEBI:30616"/>
    </ligand>
</feature>